<organism evidence="8 9">
    <name type="scientific">Durusdinium trenchii</name>
    <dbReference type="NCBI Taxonomy" id="1381693"/>
    <lineage>
        <taxon>Eukaryota</taxon>
        <taxon>Sar</taxon>
        <taxon>Alveolata</taxon>
        <taxon>Dinophyceae</taxon>
        <taxon>Suessiales</taxon>
        <taxon>Symbiodiniaceae</taxon>
        <taxon>Durusdinium</taxon>
    </lineage>
</organism>
<dbReference type="SUPFAM" id="SSF63867">
    <property type="entry name" value="MoeA C-terminal domain-like"/>
    <property type="match status" value="1"/>
</dbReference>
<comment type="function">
    <text evidence="6">Catalyzes two steps in the biosynthesis of the molybdenum cofactor. In the first step, molybdopterin is adenylated. Subsequently, molybdate is inserted into adenylated molybdopterin and AMP is released.</text>
</comment>
<dbReference type="InterPro" id="IPR036425">
    <property type="entry name" value="MoaB/Mog-like_dom_sf"/>
</dbReference>
<evidence type="ECO:0000256" key="3">
    <source>
        <dbReference type="ARBA" id="ARBA00008339"/>
    </source>
</evidence>
<dbReference type="EC" id="2.7.7.75" evidence="4"/>
<reference evidence="8 9" key="1">
    <citation type="submission" date="2024-02" db="EMBL/GenBank/DDBJ databases">
        <authorList>
            <person name="Chen Y."/>
            <person name="Shah S."/>
            <person name="Dougan E. K."/>
            <person name="Thang M."/>
            <person name="Chan C."/>
        </authorList>
    </citation>
    <scope>NUCLEOTIDE SEQUENCE [LARGE SCALE GENOMIC DNA]</scope>
</reference>
<dbReference type="Pfam" id="PF00994">
    <property type="entry name" value="MoCF_biosynth"/>
    <property type="match status" value="1"/>
</dbReference>
<dbReference type="Pfam" id="PF03454">
    <property type="entry name" value="MoeA_C"/>
    <property type="match status" value="1"/>
</dbReference>
<dbReference type="EMBL" id="CAXAMN010027295">
    <property type="protein sequence ID" value="CAK9109929.1"/>
    <property type="molecule type" value="Genomic_DNA"/>
</dbReference>
<dbReference type="SUPFAM" id="SSF63882">
    <property type="entry name" value="MoeA N-terminal region -like"/>
    <property type="match status" value="1"/>
</dbReference>
<keyword evidence="5 6" id="KW-0501">Molybdenum cofactor biosynthesis</keyword>
<comment type="similarity">
    <text evidence="2">In the N-terminal section; belongs to the MoaB/Mog family.</text>
</comment>
<dbReference type="NCBIfam" id="TIGR00177">
    <property type="entry name" value="molyb_syn"/>
    <property type="match status" value="1"/>
</dbReference>
<dbReference type="NCBIfam" id="NF045515">
    <property type="entry name" value="Glp_gephyrin"/>
    <property type="match status" value="1"/>
</dbReference>
<comment type="pathway">
    <text evidence="1 6">Cofactor biosynthesis; molybdopterin biosynthesis.</text>
</comment>
<name>A0ABP0SC60_9DINO</name>
<feature type="domain" description="MoaB/Mog" evidence="7">
    <location>
        <begin position="190"/>
        <end position="336"/>
    </location>
</feature>
<dbReference type="InterPro" id="IPR005111">
    <property type="entry name" value="MoeA_C_domain_IV"/>
</dbReference>
<keyword evidence="6" id="KW-0808">Transferase</keyword>
<proteinExistence type="inferred from homology"/>
<dbReference type="InterPro" id="IPR001453">
    <property type="entry name" value="MoaB/Mog_dom"/>
</dbReference>
<dbReference type="InterPro" id="IPR036688">
    <property type="entry name" value="MoeA_C_domain_IV_sf"/>
</dbReference>
<dbReference type="Pfam" id="PF03453">
    <property type="entry name" value="MoeA_N"/>
    <property type="match status" value="1"/>
</dbReference>
<accession>A0ABP0SC60</accession>
<dbReference type="Gene3D" id="2.170.190.11">
    <property type="entry name" value="Molybdopterin biosynthesis moea protein, domain 3"/>
    <property type="match status" value="1"/>
</dbReference>
<comment type="cofactor">
    <cofactor evidence="6">
        <name>Mg(2+)</name>
        <dbReference type="ChEBI" id="CHEBI:18420"/>
    </cofactor>
</comment>
<evidence type="ECO:0000313" key="8">
    <source>
        <dbReference type="EMBL" id="CAK9109929.1"/>
    </source>
</evidence>
<evidence type="ECO:0000256" key="1">
    <source>
        <dbReference type="ARBA" id="ARBA00005046"/>
    </source>
</evidence>
<evidence type="ECO:0000256" key="5">
    <source>
        <dbReference type="ARBA" id="ARBA00023150"/>
    </source>
</evidence>
<comment type="catalytic activity">
    <reaction evidence="6">
        <text>molybdopterin + ATP + H(+) = adenylyl-molybdopterin + diphosphate</text>
        <dbReference type="Rhea" id="RHEA:31331"/>
        <dbReference type="ChEBI" id="CHEBI:15378"/>
        <dbReference type="ChEBI" id="CHEBI:30616"/>
        <dbReference type="ChEBI" id="CHEBI:33019"/>
        <dbReference type="ChEBI" id="CHEBI:58698"/>
        <dbReference type="ChEBI" id="CHEBI:62727"/>
    </reaction>
</comment>
<evidence type="ECO:0000256" key="6">
    <source>
        <dbReference type="RuleBase" id="RU365090"/>
    </source>
</evidence>
<dbReference type="Proteomes" id="UP001642484">
    <property type="component" value="Unassembled WGS sequence"/>
</dbReference>
<dbReference type="PANTHER" id="PTHR10192">
    <property type="entry name" value="MOLYBDOPTERIN BIOSYNTHESIS PROTEIN"/>
    <property type="match status" value="1"/>
</dbReference>
<dbReference type="SMART" id="SM00852">
    <property type="entry name" value="MoCF_biosynth"/>
    <property type="match status" value="1"/>
</dbReference>
<sequence length="597" mass="63227">MATPYPGKSPFSMLSVEECVSMVSAQVLGPLGREEVALADALGRRLAEDVTASAPIPAFPASIMDGFAVRSSDPPNTYLVDADSLAGGQSAGPLRPGYVRYITTGSFVPEGADAVVKVEDTVQSARSDGQVEVQILVSSKPGANIRAVGSDTAKGEALLSAGCQLRASELGVLAALNRSRLWVHREPRVAVLSTGDELVELGGQPDEGRGQIIDCNRPLLCAMVKELGAIVSDRGQVPDELEHVRATLADALESADLVITSGGVSRGSKDYIKEVLGDLGELHFGEMCMKPGKPSTFATVKTGPDPAQKKLFFGLPGNPVSCFVTFNLLVAPAIQRLRGSPGSPVYPRVDVELASPVQMDPVRPEYHRARARWQSGRIVAESTGFQRSSRIASIAETNCLLEIPKAHGTLTKGTVVKALLLTGLLPEPEGFPSIAARSVQAPLAPQAPSASGDAAPRRAKVALLRWDSAGGEVTREQLATFLGPVELIEKQAPEVLEMRELLESWSQESSGMDLILVLGNFGLGAKDENILALLRSLVREAPNVADLLLRQGLEQSPLAMLQCVVAGYRNSTLLVTISSLTSSSLGDLCKLIRADRP</sequence>
<keyword evidence="6" id="KW-0500">Molybdenum</keyword>
<protein>
    <recommendedName>
        <fullName evidence="4">molybdopterin adenylyltransferase</fullName>
        <ecNumber evidence="4">2.7.7.75</ecNumber>
    </recommendedName>
</protein>
<comment type="caution">
    <text evidence="8">The sequence shown here is derived from an EMBL/GenBank/DDBJ whole genome shotgun (WGS) entry which is preliminary data.</text>
</comment>
<dbReference type="CDD" id="cd00887">
    <property type="entry name" value="MoeA"/>
    <property type="match status" value="1"/>
</dbReference>
<comment type="similarity">
    <text evidence="3">In the C-terminal section; belongs to the MoeA family.</text>
</comment>
<gene>
    <name evidence="8" type="ORF">CCMP2556_LOCUS51141</name>
</gene>
<dbReference type="Gene3D" id="3.90.105.10">
    <property type="entry name" value="Molybdopterin biosynthesis moea protein, domain 2"/>
    <property type="match status" value="1"/>
</dbReference>
<dbReference type="InterPro" id="IPR005110">
    <property type="entry name" value="MoeA_linker/N"/>
</dbReference>
<evidence type="ECO:0000313" key="9">
    <source>
        <dbReference type="Proteomes" id="UP001642484"/>
    </source>
</evidence>
<evidence type="ECO:0000256" key="4">
    <source>
        <dbReference type="ARBA" id="ARBA00012509"/>
    </source>
</evidence>
<evidence type="ECO:0000259" key="7">
    <source>
        <dbReference type="SMART" id="SM00852"/>
    </source>
</evidence>
<evidence type="ECO:0000256" key="2">
    <source>
        <dbReference type="ARBA" id="ARBA00007589"/>
    </source>
</evidence>
<comment type="similarity">
    <text evidence="6">Belongs to the MoeA family.</text>
</comment>
<dbReference type="InterPro" id="IPR036135">
    <property type="entry name" value="MoeA_linker/N_sf"/>
</dbReference>
<dbReference type="Gene3D" id="3.40.980.10">
    <property type="entry name" value="MoaB/Mog-like domain"/>
    <property type="match status" value="2"/>
</dbReference>
<dbReference type="InterPro" id="IPR038987">
    <property type="entry name" value="MoeA-like"/>
</dbReference>
<keyword evidence="9" id="KW-1185">Reference proteome</keyword>
<keyword evidence="6" id="KW-0460">Magnesium</keyword>
<keyword evidence="6" id="KW-0479">Metal-binding</keyword>
<dbReference type="Gene3D" id="2.40.340.10">
    <property type="entry name" value="MoeA, C-terminal, domain IV"/>
    <property type="match status" value="1"/>
</dbReference>
<dbReference type="PANTHER" id="PTHR10192:SF5">
    <property type="entry name" value="GEPHYRIN"/>
    <property type="match status" value="1"/>
</dbReference>
<comment type="catalytic activity">
    <reaction evidence="6">
        <text>adenylyl-molybdopterin + molybdate = Mo-molybdopterin + AMP + H(+)</text>
        <dbReference type="Rhea" id="RHEA:35047"/>
        <dbReference type="ChEBI" id="CHEBI:15378"/>
        <dbReference type="ChEBI" id="CHEBI:36264"/>
        <dbReference type="ChEBI" id="CHEBI:62727"/>
        <dbReference type="ChEBI" id="CHEBI:71302"/>
        <dbReference type="ChEBI" id="CHEBI:456215"/>
    </reaction>
</comment>
<dbReference type="SUPFAM" id="SSF53218">
    <property type="entry name" value="Molybdenum cofactor biosynthesis proteins"/>
    <property type="match status" value="2"/>
</dbReference>